<dbReference type="Proteomes" id="UP001468798">
    <property type="component" value="Unassembled WGS sequence"/>
</dbReference>
<sequence length="1628" mass="181250">MKLKYTLVFSIISFFITTTGFAQALSDQEIGLDVTKIELKLKKRGYKELDIAEIISGFRKEYIIVHTEKQKQIQIELQKQIKNTQLEQLQLKNKAINKSTVATVPLEERNALIAFYNAAGGSNWENTINNDGAWPVNDPNATVESYDYDNKTGWYGVTVTDGHVTSLNLKGYFRNQKDLNLNGSISDLSALTQLSILNLRFVKLSGNLNGLQNLVNLKELVLYRNSNVYNEPAQPDLESIIPVCNLRNLKKLHMGNCTFVSKKIPLEIRGLTNLNNLYIGSDFTSGLEEIGYLRNLENLFIQADNKFSGAIPDSFSNLQNLKSITIYANSINDMSVLGSITGLKLISLEQNDISTIPSSFANLTNLAFLNLFMNDIEKVPSFCSNFPLNYFSISYNRLAKDKLPALNFTTPSISHELFDNASLFYDGKTLRIEGNSFRFVDFENEFSNYKNTIRTLWYNEQSKVDKFKIETKTAGQSVTLTMYEDTNRYTTSETFQWFKGIYPSGVAVNPTSLSTNRELVISNLTLSHAGDYYCVSKHPQIPYLELVRERITLNVLRCPTQVTGELRSSTELLTVNSNATFSLNTAATGLTYKWTFYNNSSGTVIKDDSQTTATATQSYSQAGSYLVRLEVIENNGCTTTFNKVINVINNCVNDSYSPNRNGSINSPYPYGDWSGVILNKLTNLSFYSSSGSTRLSYQWSLFDSNNALVASGNQAIFPITLTLAGDYKVVLRVSDAMGCSSFERDLKTRESTPCIIPISDRGGYIINSAYSEKLLVNTATVLSLNRSSSYTTAGFTYKWDLVKQNGDLVFSGIDENFTVTPTEIGDYIVNLQIKDPNGCTTDYTREYKVMDICGFTADDEQFSIATSGEYNLSNTYFVQINETKDFSLGSPYEVNSDNYTFKWTLFNPSGELVSTSTSTIFSSAFTIPGYYRIVLELTNKTTGCIRVSTKEVGCLIGNSCTELNPKSAMVKDLLKNLIKSLIMRSIKGETDAQINASSSSPEFLALKPYITNGTGNTIYNYKYSKSLGNSARPYSETIDFSFSPERSSDIHLDFYWGVSGYVDLTDEEILNRLENDIFIDMSQYVSSNNYFTSCRVDMAGKNAQSIIRPSECKESSEVRYIDFCPTDCKPVEGTLSASTVTPFINTSTKFSFDTIETNLTYHWTVTNAANQILDSTSNGTRFYSFIGSALGNYTISLKIVDEKNCTTELTKSISVVPLPTVNGCSTHFNFNFKVPDNKPVYGGISLDLEARKNLARGVAGFLSQNINKKLFITSFDDSSGGARLLKNNSEVVSNLGTIMNNGTFEVYDDVTRYIRLQDDNYNNTFSTISNSLAGNAQISNIDVSFFIISDDKFNDINSVKTAYQNLINSAKAKKIFFVLVKEGQFKNTTLNSVMSPIEFITQLKGSAPIDFASTNSIYSSDYVMFSKAQVADVGFETVLTRFLEQSYDETKRKKCVTAGCVVSNTNSQVVKGLFISLINKLQSLPKGTITNGYTCSELIALIPYITVKNPAIYNYNQGSFSFSNQLNNNDVFMGADAQVSDINLESYVDSDTETNFIAKHGSLEKGGSVKHINFCPESLCLAIEGTIKYTPQVLNANVVANFSLETAASNLTYDWTFYNLDNTTVLAK</sequence>
<feature type="signal peptide" evidence="1">
    <location>
        <begin position="1"/>
        <end position="24"/>
    </location>
</feature>
<dbReference type="InterPro" id="IPR000601">
    <property type="entry name" value="PKD_dom"/>
</dbReference>
<dbReference type="InterPro" id="IPR032675">
    <property type="entry name" value="LRR_dom_sf"/>
</dbReference>
<evidence type="ECO:0000256" key="1">
    <source>
        <dbReference type="SAM" id="SignalP"/>
    </source>
</evidence>
<dbReference type="PROSITE" id="PS50835">
    <property type="entry name" value="IG_LIKE"/>
    <property type="match status" value="1"/>
</dbReference>
<protein>
    <recommendedName>
        <fullName evidence="6">PKD domain-containing protein</fullName>
    </recommendedName>
</protein>
<dbReference type="SMART" id="SM00089">
    <property type="entry name" value="PKD"/>
    <property type="match status" value="4"/>
</dbReference>
<dbReference type="InterPro" id="IPR035986">
    <property type="entry name" value="PKD_dom_sf"/>
</dbReference>
<dbReference type="EMBL" id="JBCGDP010000046">
    <property type="protein sequence ID" value="MEM0578783.1"/>
    <property type="molecule type" value="Genomic_DNA"/>
</dbReference>
<accession>A0ABU9NTW3</accession>
<feature type="chain" id="PRO_5047300078" description="PKD domain-containing protein" evidence="1">
    <location>
        <begin position="25"/>
        <end position="1628"/>
    </location>
</feature>
<dbReference type="SMART" id="SM00409">
    <property type="entry name" value="IG"/>
    <property type="match status" value="1"/>
</dbReference>
<dbReference type="CDD" id="cd00146">
    <property type="entry name" value="PKD"/>
    <property type="match status" value="2"/>
</dbReference>
<organism evidence="4 5">
    <name type="scientific">Flavobacterium polysaccharolyticum</name>
    <dbReference type="NCBI Taxonomy" id="3133148"/>
    <lineage>
        <taxon>Bacteria</taxon>
        <taxon>Pseudomonadati</taxon>
        <taxon>Bacteroidota</taxon>
        <taxon>Flavobacteriia</taxon>
        <taxon>Flavobacteriales</taxon>
        <taxon>Flavobacteriaceae</taxon>
        <taxon>Flavobacterium</taxon>
    </lineage>
</organism>
<keyword evidence="1" id="KW-0732">Signal</keyword>
<dbReference type="Gene3D" id="2.60.40.10">
    <property type="entry name" value="Immunoglobulins"/>
    <property type="match status" value="4"/>
</dbReference>
<dbReference type="PANTHER" id="PTHR48057">
    <property type="entry name" value="LEUCINE-RICH REPEAT SERINE/THREONINE-PROTEIN KINASE 1"/>
    <property type="match status" value="1"/>
</dbReference>
<dbReference type="SUPFAM" id="SSF52058">
    <property type="entry name" value="L domain-like"/>
    <property type="match status" value="1"/>
</dbReference>
<evidence type="ECO:0000259" key="2">
    <source>
        <dbReference type="PROSITE" id="PS50093"/>
    </source>
</evidence>
<keyword evidence="5" id="KW-1185">Reference proteome</keyword>
<dbReference type="SUPFAM" id="SSF49299">
    <property type="entry name" value="PKD domain"/>
    <property type="match status" value="3"/>
</dbReference>
<evidence type="ECO:0008006" key="6">
    <source>
        <dbReference type="Google" id="ProtNLM"/>
    </source>
</evidence>
<feature type="domain" description="PKD" evidence="2">
    <location>
        <begin position="574"/>
        <end position="647"/>
    </location>
</feature>
<proteinExistence type="predicted"/>
<comment type="caution">
    <text evidence="4">The sequence shown here is derived from an EMBL/GenBank/DDBJ whole genome shotgun (WGS) entry which is preliminary data.</text>
</comment>
<dbReference type="InterPro" id="IPR052595">
    <property type="entry name" value="LRRC69/RLP"/>
</dbReference>
<dbReference type="Pfam" id="PF18911">
    <property type="entry name" value="PKD_4"/>
    <property type="match status" value="1"/>
</dbReference>
<gene>
    <name evidence="4" type="ORF">WFZ86_19960</name>
</gene>
<dbReference type="InterPro" id="IPR013783">
    <property type="entry name" value="Ig-like_fold"/>
</dbReference>
<dbReference type="SUPFAM" id="SSF48726">
    <property type="entry name" value="Immunoglobulin"/>
    <property type="match status" value="1"/>
</dbReference>
<dbReference type="InterPro" id="IPR007110">
    <property type="entry name" value="Ig-like_dom"/>
</dbReference>
<dbReference type="PANTHER" id="PTHR48057:SF7">
    <property type="entry name" value="LEUCINE-RICH REPEAT SERINE_THREONINE-PROTEIN KINASE 1"/>
    <property type="match status" value="1"/>
</dbReference>
<dbReference type="Gene3D" id="3.80.10.10">
    <property type="entry name" value="Ribonuclease Inhibitor"/>
    <property type="match status" value="1"/>
</dbReference>
<evidence type="ECO:0000313" key="4">
    <source>
        <dbReference type="EMBL" id="MEM0578783.1"/>
    </source>
</evidence>
<evidence type="ECO:0000259" key="3">
    <source>
        <dbReference type="PROSITE" id="PS50835"/>
    </source>
</evidence>
<feature type="domain" description="Ig-like" evidence="3">
    <location>
        <begin position="475"/>
        <end position="554"/>
    </location>
</feature>
<dbReference type="RefSeq" id="WP_342693584.1">
    <property type="nucleotide sequence ID" value="NZ_JBCGDP010000046.1"/>
</dbReference>
<feature type="non-terminal residue" evidence="4">
    <location>
        <position position="1628"/>
    </location>
</feature>
<dbReference type="InterPro" id="IPR022409">
    <property type="entry name" value="PKD/Chitinase_dom"/>
</dbReference>
<dbReference type="PROSITE" id="PS50093">
    <property type="entry name" value="PKD"/>
    <property type="match status" value="1"/>
</dbReference>
<dbReference type="CDD" id="cd00096">
    <property type="entry name" value="Ig"/>
    <property type="match status" value="1"/>
</dbReference>
<dbReference type="InterPro" id="IPR003599">
    <property type="entry name" value="Ig_sub"/>
</dbReference>
<reference evidence="4 5" key="1">
    <citation type="submission" date="2024-03" db="EMBL/GenBank/DDBJ databases">
        <title>Two novel species of the genus Flavobacterium exhibiting potentially degradation of complex polysaccharides.</title>
        <authorList>
            <person name="Lian X."/>
        </authorList>
    </citation>
    <scope>NUCLEOTIDE SEQUENCE [LARGE SCALE GENOMIC DNA]</scope>
    <source>
        <strain evidence="4 5">N6</strain>
    </source>
</reference>
<evidence type="ECO:0000313" key="5">
    <source>
        <dbReference type="Proteomes" id="UP001468798"/>
    </source>
</evidence>
<dbReference type="InterPro" id="IPR036179">
    <property type="entry name" value="Ig-like_dom_sf"/>
</dbReference>
<name>A0ABU9NTW3_9FLAO</name>